<evidence type="ECO:0000313" key="1">
    <source>
        <dbReference type="EMBL" id="QJD97434.1"/>
    </source>
</evidence>
<accession>A0A7L5E6P2</accession>
<dbReference type="EMBL" id="CP051682">
    <property type="protein sequence ID" value="QJD97434.1"/>
    <property type="molecule type" value="Genomic_DNA"/>
</dbReference>
<evidence type="ECO:0000313" key="2">
    <source>
        <dbReference type="Proteomes" id="UP000503278"/>
    </source>
</evidence>
<proteinExistence type="predicted"/>
<dbReference type="KEGG" id="mrob:HH214_16930"/>
<protein>
    <submittedName>
        <fullName evidence="1">Uncharacterized protein</fullName>
    </submittedName>
</protein>
<reference evidence="1 2" key="1">
    <citation type="submission" date="2020-04" db="EMBL/GenBank/DDBJ databases">
        <title>Genome sequencing of novel species.</title>
        <authorList>
            <person name="Heo J."/>
            <person name="Kim S.-J."/>
            <person name="Kim J.-S."/>
            <person name="Hong S.-B."/>
            <person name="Kwon S.-W."/>
        </authorList>
    </citation>
    <scope>NUCLEOTIDE SEQUENCE [LARGE SCALE GENOMIC DNA]</scope>
    <source>
        <strain evidence="1 2">F39-2</strain>
    </source>
</reference>
<dbReference type="Proteomes" id="UP000503278">
    <property type="component" value="Chromosome"/>
</dbReference>
<keyword evidence="2" id="KW-1185">Reference proteome</keyword>
<gene>
    <name evidence="1" type="ORF">HH214_16930</name>
</gene>
<organism evidence="1 2">
    <name type="scientific">Mucilaginibacter robiniae</name>
    <dbReference type="NCBI Taxonomy" id="2728022"/>
    <lineage>
        <taxon>Bacteria</taxon>
        <taxon>Pseudomonadati</taxon>
        <taxon>Bacteroidota</taxon>
        <taxon>Sphingobacteriia</taxon>
        <taxon>Sphingobacteriales</taxon>
        <taxon>Sphingobacteriaceae</taxon>
        <taxon>Mucilaginibacter</taxon>
    </lineage>
</organism>
<sequence>MNAYQEKWIEVLSNAHIKDWKIEPQDNDIAITLPQGTQAKTVLENLPDVVATLSLDITVPKERLKFVLKSGQEVHDYVLNPTDEDLSTAKRV</sequence>
<name>A0A7L5E6P2_9SPHI</name>
<dbReference type="AlphaFoldDB" id="A0A7L5E6P2"/>
<dbReference type="RefSeq" id="WP_169609599.1">
    <property type="nucleotide sequence ID" value="NZ_CP051682.1"/>
</dbReference>